<dbReference type="KEGG" id="aplc:110975019"/>
<evidence type="ECO:0000256" key="2">
    <source>
        <dbReference type="ARBA" id="ARBA00007950"/>
    </source>
</evidence>
<dbReference type="InterPro" id="IPR022070">
    <property type="entry name" value="Caprin-1_C"/>
</dbReference>
<keyword evidence="4" id="KW-0221">Differentiation</keyword>
<feature type="compositionally biased region" description="Low complexity" evidence="7">
    <location>
        <begin position="508"/>
        <end position="520"/>
    </location>
</feature>
<keyword evidence="5" id="KW-0694">RNA-binding</keyword>
<gene>
    <name evidence="11" type="primary">LOC110975019</name>
</gene>
<sequence length="877" mass="94629">MPAASSKPTLQNAPKEGQDFPQQLMAMIEKKIRNLEKRKMKLQQYQNMVQAGQDLTKDQVQAASHFDEVCSNLDFAKELQKTFQTTINENAKQQKKQAKRESAFRHEQELQRIRDVILLNNVLNHLGTDHVRNDFLSGNNGAVKLMDDQVSHLDEFYKLVNPSREGEEEGEGKERSSASFETKLSEASEHLNSYIKEEEKVVLGTTYKDLKALVQEINQCGYLDNIPAPPEEEAVCEGEEEATPPATQGSGNAEETPEEDYIIVQQDQVPPPEAPEVISSLPPSVPTPQEEPPAAAMPRVQGGVDHETFPKPIEMPPAKLKTQGSDILAAVQQGSFNFMQDSMLDYDAPHIDPAVVATGQSYLPSQGYSALNHPPAVNAEQSIPQHQTLDQLSQAQAMDLPLSDPAHPSSLPTHPAYESQTTGLVSDPSYGMPSPYETQQHQQQQQQQQASLAQQQQQQQPPSLGHQGLGQQGLGQSPLGQPAAGLSGQRSHTGQQSGLGVQQTLDGMTQTQTMMSTQQQPPKRADLPEFPSPPVDAQLTKPEEKSSSLQASMLGQHTAGMGAGSSYSQSITSQTLSADPANQHTSQMVPPPSLTDHPTAAATLQHHDLSAAAAAASSSTLTPKSTMNASAPPFQMTSNSARSSPQMQAMQQSGALDQQQQQQAPSQTDMGTFQTADPAAVVPATPAEKIVERDSPKPETATTIPSQQREQEESAEQPSDSQPSDSTAQSSYTSYPSYQSNSYRGNGRGNPRALRGGGMNSTGFRGSRGGGMPYMGGRSTGRYPANPNPSPRGPGGYNSYIPRDNFQQRAPDLPFGNTSPNFSTFGRAQDPNFAYNRRVALPRGSPRGTRGGPAAVRGQANFRGRGGSSGYKPQVTV</sequence>
<feature type="compositionally biased region" description="Low complexity" evidence="7">
    <location>
        <begin position="726"/>
        <end position="743"/>
    </location>
</feature>
<evidence type="ECO:0000256" key="6">
    <source>
        <dbReference type="ARBA" id="ARBA00023193"/>
    </source>
</evidence>
<dbReference type="Pfam" id="PF18293">
    <property type="entry name" value="Caprin-1_dimer"/>
    <property type="match status" value="1"/>
</dbReference>
<feature type="region of interest" description="Disordered" evidence="7">
    <location>
        <begin position="224"/>
        <end position="257"/>
    </location>
</feature>
<evidence type="ECO:0000259" key="9">
    <source>
        <dbReference type="Pfam" id="PF18293"/>
    </source>
</evidence>
<evidence type="ECO:0000313" key="11">
    <source>
        <dbReference type="RefSeq" id="XP_022082765.1"/>
    </source>
</evidence>
<feature type="compositionally biased region" description="Low complexity" evidence="7">
    <location>
        <begin position="675"/>
        <end position="687"/>
    </location>
</feature>
<dbReference type="GO" id="GO:0003723">
    <property type="term" value="F:RNA binding"/>
    <property type="evidence" value="ECO:0007669"/>
    <property type="project" value="UniProtKB-KW"/>
</dbReference>
<feature type="region of interest" description="Disordered" evidence="7">
    <location>
        <begin position="400"/>
        <end position="809"/>
    </location>
</feature>
<feature type="compositionally biased region" description="Acidic residues" evidence="7">
    <location>
        <begin position="230"/>
        <end position="242"/>
    </location>
</feature>
<evidence type="ECO:0000256" key="7">
    <source>
        <dbReference type="SAM" id="MobiDB-lite"/>
    </source>
</evidence>
<feature type="compositionally biased region" description="Polar residues" evidence="7">
    <location>
        <begin position="488"/>
        <end position="507"/>
    </location>
</feature>
<dbReference type="PANTHER" id="PTHR22922">
    <property type="entry name" value="GPI-ANCHORED PROTEIN P137"/>
    <property type="match status" value="1"/>
</dbReference>
<dbReference type="OrthoDB" id="10062814at2759"/>
<dbReference type="InterPro" id="IPR028816">
    <property type="entry name" value="Caprin"/>
</dbReference>
<evidence type="ECO:0000256" key="4">
    <source>
        <dbReference type="ARBA" id="ARBA00022782"/>
    </source>
</evidence>
<reference evidence="11" key="1">
    <citation type="submission" date="2025-08" db="UniProtKB">
        <authorList>
            <consortium name="RefSeq"/>
        </authorList>
    </citation>
    <scope>IDENTIFICATION</scope>
</reference>
<proteinExistence type="inferred from homology"/>
<feature type="compositionally biased region" description="Low complexity" evidence="7">
    <location>
        <begin position="610"/>
        <end position="619"/>
    </location>
</feature>
<dbReference type="GO" id="GO:0030154">
    <property type="term" value="P:cell differentiation"/>
    <property type="evidence" value="ECO:0007669"/>
    <property type="project" value="UniProtKB-KW"/>
</dbReference>
<dbReference type="AlphaFoldDB" id="A0A8B7XRY9"/>
<dbReference type="InterPro" id="IPR041637">
    <property type="entry name" value="Caprin-1_dimer"/>
</dbReference>
<comment type="similarity">
    <text evidence="2">Belongs to the caprin family.</text>
</comment>
<dbReference type="GeneID" id="110975019"/>
<name>A0A8B7XRY9_ACAPL</name>
<dbReference type="GO" id="GO:0017148">
    <property type="term" value="P:negative regulation of translation"/>
    <property type="evidence" value="ECO:0007669"/>
    <property type="project" value="UniProtKB-KW"/>
</dbReference>
<feature type="compositionally biased region" description="Polar residues" evidence="7">
    <location>
        <begin position="565"/>
        <end position="588"/>
    </location>
</feature>
<feature type="region of interest" description="Disordered" evidence="7">
    <location>
        <begin position="1"/>
        <end position="22"/>
    </location>
</feature>
<dbReference type="Proteomes" id="UP000694845">
    <property type="component" value="Unplaced"/>
</dbReference>
<keyword evidence="3" id="KW-0963">Cytoplasm</keyword>
<feature type="compositionally biased region" description="Gly residues" evidence="7">
    <location>
        <begin position="755"/>
        <end position="774"/>
    </location>
</feature>
<dbReference type="GO" id="GO:0005737">
    <property type="term" value="C:cytoplasm"/>
    <property type="evidence" value="ECO:0007669"/>
    <property type="project" value="UniProtKB-SubCell"/>
</dbReference>
<feature type="domain" description="Caprin-1 dimerization" evidence="9">
    <location>
        <begin position="99"/>
        <end position="224"/>
    </location>
</feature>
<accession>A0A8B7XRY9</accession>
<dbReference type="Pfam" id="PF12287">
    <property type="entry name" value="Caprin-1_C"/>
    <property type="match status" value="1"/>
</dbReference>
<comment type="subcellular location">
    <subcellularLocation>
        <location evidence="1">Cytoplasm</location>
    </subcellularLocation>
</comment>
<dbReference type="PANTHER" id="PTHR22922:SF19">
    <property type="entry name" value="CAPRIN HOMOLOG"/>
    <property type="match status" value="1"/>
</dbReference>
<dbReference type="RefSeq" id="XP_022082765.1">
    <property type="nucleotide sequence ID" value="XM_022227073.1"/>
</dbReference>
<feature type="region of interest" description="Disordered" evidence="7">
    <location>
        <begin position="161"/>
        <end position="184"/>
    </location>
</feature>
<feature type="compositionally biased region" description="Polar residues" evidence="7">
    <location>
        <begin position="1"/>
        <end position="12"/>
    </location>
</feature>
<feature type="compositionally biased region" description="Low complexity" evidence="7">
    <location>
        <begin position="648"/>
        <end position="667"/>
    </location>
</feature>
<evidence type="ECO:0000313" key="10">
    <source>
        <dbReference type="Proteomes" id="UP000694845"/>
    </source>
</evidence>
<dbReference type="CTD" id="4076"/>
<protein>
    <submittedName>
        <fullName evidence="11">Caprin-1-like isoform X1</fullName>
    </submittedName>
</protein>
<evidence type="ECO:0000256" key="1">
    <source>
        <dbReference type="ARBA" id="ARBA00004496"/>
    </source>
</evidence>
<feature type="region of interest" description="Disordered" evidence="7">
    <location>
        <begin position="841"/>
        <end position="877"/>
    </location>
</feature>
<evidence type="ECO:0000259" key="8">
    <source>
        <dbReference type="Pfam" id="PF12287"/>
    </source>
</evidence>
<evidence type="ECO:0000256" key="3">
    <source>
        <dbReference type="ARBA" id="ARBA00022490"/>
    </source>
</evidence>
<organism evidence="10 11">
    <name type="scientific">Acanthaster planci</name>
    <name type="common">Crown-of-thorns starfish</name>
    <dbReference type="NCBI Taxonomy" id="133434"/>
    <lineage>
        <taxon>Eukaryota</taxon>
        <taxon>Metazoa</taxon>
        <taxon>Echinodermata</taxon>
        <taxon>Eleutherozoa</taxon>
        <taxon>Asterozoa</taxon>
        <taxon>Asteroidea</taxon>
        <taxon>Valvatacea</taxon>
        <taxon>Valvatida</taxon>
        <taxon>Acanthasteridae</taxon>
        <taxon>Acanthaster</taxon>
    </lineage>
</organism>
<feature type="compositionally biased region" description="Low complexity" evidence="7">
    <location>
        <begin position="439"/>
        <end position="466"/>
    </location>
</feature>
<keyword evidence="6" id="KW-0652">Protein synthesis inhibitor</keyword>
<evidence type="ECO:0000256" key="5">
    <source>
        <dbReference type="ARBA" id="ARBA00022884"/>
    </source>
</evidence>
<keyword evidence="10" id="KW-1185">Reference proteome</keyword>
<feature type="compositionally biased region" description="Polar residues" evidence="7">
    <location>
        <begin position="620"/>
        <end position="647"/>
    </location>
</feature>
<feature type="domain" description="Cytoplasmic activation/proliferation-associated protein-1 C term" evidence="8">
    <location>
        <begin position="330"/>
        <end position="463"/>
    </location>
</feature>
<feature type="compositionally biased region" description="Low complexity" evidence="7">
    <location>
        <begin position="474"/>
        <end position="483"/>
    </location>
</feature>